<reference evidence="1" key="1">
    <citation type="journal article" date="2014" name="Front. Microbiol.">
        <title>High frequency of phylogenetically diverse reductive dehalogenase-homologous genes in deep subseafloor sedimentary metagenomes.</title>
        <authorList>
            <person name="Kawai M."/>
            <person name="Futagami T."/>
            <person name="Toyoda A."/>
            <person name="Takaki Y."/>
            <person name="Nishi S."/>
            <person name="Hori S."/>
            <person name="Arai W."/>
            <person name="Tsubouchi T."/>
            <person name="Morono Y."/>
            <person name="Uchiyama I."/>
            <person name="Ito T."/>
            <person name="Fujiyama A."/>
            <person name="Inagaki F."/>
            <person name="Takami H."/>
        </authorList>
    </citation>
    <scope>NUCLEOTIDE SEQUENCE</scope>
    <source>
        <strain evidence="1">Expedition CK06-06</strain>
    </source>
</reference>
<comment type="caution">
    <text evidence="1">The sequence shown here is derived from an EMBL/GenBank/DDBJ whole genome shotgun (WGS) entry which is preliminary data.</text>
</comment>
<organism evidence="1">
    <name type="scientific">marine sediment metagenome</name>
    <dbReference type="NCBI Taxonomy" id="412755"/>
    <lineage>
        <taxon>unclassified sequences</taxon>
        <taxon>metagenomes</taxon>
        <taxon>ecological metagenomes</taxon>
    </lineage>
</organism>
<name>X1QEC3_9ZZZZ</name>
<accession>X1QEC3</accession>
<evidence type="ECO:0000313" key="1">
    <source>
        <dbReference type="EMBL" id="GAI53166.1"/>
    </source>
</evidence>
<dbReference type="EMBL" id="BARV01039014">
    <property type="protein sequence ID" value="GAI53166.1"/>
    <property type="molecule type" value="Genomic_DNA"/>
</dbReference>
<sequence length="41" mass="4203">MVMSVINKSVDGYSGVSHSLSLTIGIPGVMRGVISYCGMVG</sequence>
<dbReference type="AlphaFoldDB" id="X1QEC3"/>
<gene>
    <name evidence="1" type="ORF">S06H3_59924</name>
</gene>
<proteinExistence type="predicted"/>
<protein>
    <submittedName>
        <fullName evidence="1">Uncharacterized protein</fullName>
    </submittedName>
</protein>